<dbReference type="RefSeq" id="WP_003677450.1">
    <property type="nucleotide sequence ID" value="NZ_CP042392.1"/>
</dbReference>
<dbReference type="PRINTS" id="PR00455">
    <property type="entry name" value="HTHTETR"/>
</dbReference>
<dbReference type="PANTHER" id="PTHR43479:SF11">
    <property type="entry name" value="ACREF_ENVCD OPERON REPRESSOR-RELATED"/>
    <property type="match status" value="1"/>
</dbReference>
<dbReference type="Proteomes" id="UP000321772">
    <property type="component" value="Chromosome"/>
</dbReference>
<evidence type="ECO:0000313" key="4">
    <source>
        <dbReference type="EMBL" id="QEA53038.1"/>
    </source>
</evidence>
<dbReference type="PANTHER" id="PTHR43479">
    <property type="entry name" value="ACREF/ENVCD OPERON REPRESSOR-RELATED"/>
    <property type="match status" value="1"/>
</dbReference>
<evidence type="ECO:0000313" key="5">
    <source>
        <dbReference type="Proteomes" id="UP000321772"/>
    </source>
</evidence>
<dbReference type="InterPro" id="IPR009057">
    <property type="entry name" value="Homeodomain-like_sf"/>
</dbReference>
<dbReference type="SUPFAM" id="SSF46689">
    <property type="entry name" value="Homeodomain-like"/>
    <property type="match status" value="1"/>
</dbReference>
<dbReference type="InterPro" id="IPR001647">
    <property type="entry name" value="HTH_TetR"/>
</dbReference>
<dbReference type="AlphaFoldDB" id="A0A5B8TGR7"/>
<dbReference type="SUPFAM" id="SSF48498">
    <property type="entry name" value="Tetracyclin repressor-like, C-terminal domain"/>
    <property type="match status" value="1"/>
</dbReference>
<sequence>METSIFNNYRNWIDEQKMPKGKRAVLLAGLDLFAQQGYNGTSTAQIATQAAVSQATIFKYFKTKQDLLLAIIQPILENLFPRYRDDFLPALDQFKTLPEVVHFVVHNRYQFFKENGDAFMIVLTELLTNSTVRRLFFKVIQESQPMIIKHFAAALNNAGVREELDLLTIARMMIGQILTYFIQQRLVPQIAADEQRDLEMIEAQIIRAIQK</sequence>
<organism evidence="4 5">
    <name type="scientific">Loigolactobacillus coryniformis</name>
    <dbReference type="NCBI Taxonomy" id="1610"/>
    <lineage>
        <taxon>Bacteria</taxon>
        <taxon>Bacillati</taxon>
        <taxon>Bacillota</taxon>
        <taxon>Bacilli</taxon>
        <taxon>Lactobacillales</taxon>
        <taxon>Lactobacillaceae</taxon>
        <taxon>Loigolactobacillus</taxon>
    </lineage>
</organism>
<dbReference type="PROSITE" id="PS01081">
    <property type="entry name" value="HTH_TETR_1"/>
    <property type="match status" value="1"/>
</dbReference>
<keyword evidence="1 2" id="KW-0238">DNA-binding</keyword>
<dbReference type="Pfam" id="PF00440">
    <property type="entry name" value="TetR_N"/>
    <property type="match status" value="1"/>
</dbReference>
<reference evidence="4 5" key="1">
    <citation type="submission" date="2019-06" db="EMBL/GenBank/DDBJ databases">
        <title>Genome analyses of bacteria isolated from kimchi.</title>
        <authorList>
            <person name="Lee S."/>
            <person name="Ahn S."/>
            <person name="Roh S."/>
        </authorList>
    </citation>
    <scope>NUCLEOTIDE SEQUENCE [LARGE SCALE GENOMIC DNA]</scope>
    <source>
        <strain evidence="4 5">CBA3616</strain>
    </source>
</reference>
<evidence type="ECO:0000256" key="2">
    <source>
        <dbReference type="PROSITE-ProRule" id="PRU00335"/>
    </source>
</evidence>
<evidence type="ECO:0000256" key="1">
    <source>
        <dbReference type="ARBA" id="ARBA00023125"/>
    </source>
</evidence>
<dbReference type="Gene3D" id="1.10.357.10">
    <property type="entry name" value="Tetracycline Repressor, domain 2"/>
    <property type="match status" value="1"/>
</dbReference>
<protein>
    <submittedName>
        <fullName evidence="4">TetR/AcrR family transcriptional regulator</fullName>
    </submittedName>
</protein>
<dbReference type="GO" id="GO:0003677">
    <property type="term" value="F:DNA binding"/>
    <property type="evidence" value="ECO:0007669"/>
    <property type="project" value="UniProtKB-UniRule"/>
</dbReference>
<feature type="domain" description="HTH tetR-type" evidence="3">
    <location>
        <begin position="19"/>
        <end position="79"/>
    </location>
</feature>
<accession>A0A5B8TGR7</accession>
<dbReference type="InterPro" id="IPR036271">
    <property type="entry name" value="Tet_transcr_reg_TetR-rel_C_sf"/>
</dbReference>
<dbReference type="InterPro" id="IPR023772">
    <property type="entry name" value="DNA-bd_HTH_TetR-type_CS"/>
</dbReference>
<feature type="DNA-binding region" description="H-T-H motif" evidence="2">
    <location>
        <begin position="42"/>
        <end position="61"/>
    </location>
</feature>
<dbReference type="EMBL" id="CP042392">
    <property type="protein sequence ID" value="QEA53038.1"/>
    <property type="molecule type" value="Genomic_DNA"/>
</dbReference>
<dbReference type="InterPro" id="IPR050624">
    <property type="entry name" value="HTH-type_Tx_Regulator"/>
</dbReference>
<gene>
    <name evidence="4" type="ORF">FGL77_06820</name>
</gene>
<proteinExistence type="predicted"/>
<dbReference type="PROSITE" id="PS50977">
    <property type="entry name" value="HTH_TETR_2"/>
    <property type="match status" value="1"/>
</dbReference>
<evidence type="ECO:0000259" key="3">
    <source>
        <dbReference type="PROSITE" id="PS50977"/>
    </source>
</evidence>
<name>A0A5B8TGR7_9LACO</name>